<evidence type="ECO:0000313" key="1">
    <source>
        <dbReference type="EMBL" id="PIR77935.1"/>
    </source>
</evidence>
<gene>
    <name evidence="1" type="ORF">COU28_04485</name>
</gene>
<dbReference type="Proteomes" id="UP000230852">
    <property type="component" value="Unassembled WGS sequence"/>
</dbReference>
<evidence type="ECO:0000313" key="2">
    <source>
        <dbReference type="Proteomes" id="UP000230852"/>
    </source>
</evidence>
<organism evidence="1 2">
    <name type="scientific">Candidatus Magasanikbacteria bacterium CG10_big_fil_rev_8_21_14_0_10_36_16</name>
    <dbReference type="NCBI Taxonomy" id="1974645"/>
    <lineage>
        <taxon>Bacteria</taxon>
        <taxon>Candidatus Magasanikiibacteriota</taxon>
    </lineage>
</organism>
<dbReference type="AlphaFoldDB" id="A0A2H0TXI0"/>
<name>A0A2H0TXI0_9BACT</name>
<comment type="caution">
    <text evidence="1">The sequence shown here is derived from an EMBL/GenBank/DDBJ whole genome shotgun (WGS) entry which is preliminary data.</text>
</comment>
<reference evidence="2" key="1">
    <citation type="submission" date="2017-09" db="EMBL/GenBank/DDBJ databases">
        <title>Depth-based differentiation of microbial function through sediment-hosted aquifers and enrichment of novel symbionts in the deep terrestrial subsurface.</title>
        <authorList>
            <person name="Probst A.J."/>
            <person name="Ladd B."/>
            <person name="Jarett J.K."/>
            <person name="Geller-Mcgrath D.E."/>
            <person name="Sieber C.M.K."/>
            <person name="Emerson J.B."/>
            <person name="Anantharaman K."/>
            <person name="Thomas B.C."/>
            <person name="Malmstrom R."/>
            <person name="Stieglmeier M."/>
            <person name="Klingl A."/>
            <person name="Woyke T."/>
            <person name="Ryan C.M."/>
            <person name="Banfield J.F."/>
        </authorList>
    </citation>
    <scope>NUCLEOTIDE SEQUENCE [LARGE SCALE GENOMIC DNA]</scope>
</reference>
<sequence>MVFLVCIGYFTFYKYSQLTRATGDETLLTDIFEQRIVVPSAESYTKLQAIKKQIYLVDQDVNALDQMSKNVNEKLDYDQIVNLVVSSQDILKDLENNVDLYFTEQSSSDVNDLFVRIVNNKIRQELILDRLAVNVSVLLASKAQDFDNLQSNMSMLTRQLLASLIIDDRFVSSKPYFEKVKHVMDSLLSINRGYLLSRTDLVIQSHSGEVQAIQKLEELDSNFQNYYVNDLGIVFNAYTQEDALDFGKATEGK</sequence>
<dbReference type="EMBL" id="PFBU01000084">
    <property type="protein sequence ID" value="PIR77935.1"/>
    <property type="molecule type" value="Genomic_DNA"/>
</dbReference>
<protein>
    <submittedName>
        <fullName evidence="1">Uncharacterized protein</fullName>
    </submittedName>
</protein>
<accession>A0A2H0TXI0</accession>
<proteinExistence type="predicted"/>